<accession>A0ABU2ZU86</accession>
<sequence>MNKQDKSKQVSIENDSAETSAEGMHAKERSKEVSVVEVDEDFRAPDALLKAQELGNLLDSAVKIPFIGLRVGLDFLVGLIPGIGDTIMLAASLRIVYLGYKLKIPSALRKKMIVNALIDYGLGFVPILGDLIDLFFKANQRNVRIMETWWVSENKDKIDALAKKQLDAWHEQQREQLEDERPQDKP</sequence>
<evidence type="ECO:0000256" key="1">
    <source>
        <dbReference type="SAM" id="MobiDB-lite"/>
    </source>
</evidence>
<organism evidence="3 4">
    <name type="scientific">Glaciecola petra</name>
    <dbReference type="NCBI Taxonomy" id="3075602"/>
    <lineage>
        <taxon>Bacteria</taxon>
        <taxon>Pseudomonadati</taxon>
        <taxon>Pseudomonadota</taxon>
        <taxon>Gammaproteobacteria</taxon>
        <taxon>Alteromonadales</taxon>
        <taxon>Alteromonadaceae</taxon>
        <taxon>Glaciecola</taxon>
    </lineage>
</organism>
<comment type="caution">
    <text evidence="3">The sequence shown here is derived from an EMBL/GenBank/DDBJ whole genome shotgun (WGS) entry which is preliminary data.</text>
</comment>
<dbReference type="Pfam" id="PF13430">
    <property type="entry name" value="DUF4112"/>
    <property type="match status" value="1"/>
</dbReference>
<keyword evidence="2" id="KW-1133">Transmembrane helix</keyword>
<keyword evidence="4" id="KW-1185">Reference proteome</keyword>
<dbReference type="PANTHER" id="PTHR35519:SF2">
    <property type="entry name" value="PH DOMAIN PROTEIN"/>
    <property type="match status" value="1"/>
</dbReference>
<dbReference type="EMBL" id="JAVRHX010000005">
    <property type="protein sequence ID" value="MDT0596202.1"/>
    <property type="molecule type" value="Genomic_DNA"/>
</dbReference>
<evidence type="ECO:0000313" key="4">
    <source>
        <dbReference type="Proteomes" id="UP001253545"/>
    </source>
</evidence>
<name>A0ABU2ZU86_9ALTE</name>
<reference evidence="3 4" key="1">
    <citation type="submission" date="2023-09" db="EMBL/GenBank/DDBJ databases">
        <authorList>
            <person name="Rey-Velasco X."/>
        </authorList>
    </citation>
    <scope>NUCLEOTIDE SEQUENCE [LARGE SCALE GENOMIC DNA]</scope>
    <source>
        <strain evidence="3 4">P117</strain>
    </source>
</reference>
<keyword evidence="2" id="KW-0812">Transmembrane</keyword>
<evidence type="ECO:0000313" key="3">
    <source>
        <dbReference type="EMBL" id="MDT0596202.1"/>
    </source>
</evidence>
<dbReference type="PANTHER" id="PTHR35519">
    <property type="entry name" value="MEMBRANE PROTEINS"/>
    <property type="match status" value="1"/>
</dbReference>
<feature type="transmembrane region" description="Helical" evidence="2">
    <location>
        <begin position="73"/>
        <end position="97"/>
    </location>
</feature>
<feature type="region of interest" description="Disordered" evidence="1">
    <location>
        <begin position="1"/>
        <end position="32"/>
    </location>
</feature>
<dbReference type="Proteomes" id="UP001253545">
    <property type="component" value="Unassembled WGS sequence"/>
</dbReference>
<feature type="compositionally biased region" description="Polar residues" evidence="1">
    <location>
        <begin position="9"/>
        <end position="19"/>
    </location>
</feature>
<protein>
    <submittedName>
        <fullName evidence="3">DUF4112 domain-containing protein</fullName>
    </submittedName>
</protein>
<keyword evidence="2" id="KW-0472">Membrane</keyword>
<dbReference type="InterPro" id="IPR025187">
    <property type="entry name" value="DUF4112"/>
</dbReference>
<gene>
    <name evidence="3" type="ORF">RM552_15210</name>
</gene>
<evidence type="ECO:0000256" key="2">
    <source>
        <dbReference type="SAM" id="Phobius"/>
    </source>
</evidence>
<feature type="transmembrane region" description="Helical" evidence="2">
    <location>
        <begin position="117"/>
        <end position="136"/>
    </location>
</feature>
<proteinExistence type="predicted"/>